<keyword evidence="2" id="KW-1185">Reference proteome</keyword>
<gene>
    <name evidence="1" type="ORF">HOP53_04795</name>
</gene>
<name>A0ABS9A011_9GAMM</name>
<protein>
    <submittedName>
        <fullName evidence="1">Phage head closure protein</fullName>
    </submittedName>
</protein>
<dbReference type="NCBIfam" id="TIGR01563">
    <property type="entry name" value="gp16_SPP1"/>
    <property type="match status" value="1"/>
</dbReference>
<sequence>MRTGELRYRVEIQALTTVQDPETGGMIEDWAAVGEEWASIEGIHGREFLAASATQAETTFRVVMRHRPDLDATMRLEYEGERYQIKAILPDKRRRRLVLMCEVMA</sequence>
<dbReference type="InterPro" id="IPR008767">
    <property type="entry name" value="Phage_SPP1_head-tail_adaptor"/>
</dbReference>
<organism evidence="1 2">
    <name type="scientific">Billgrantia ethanolica</name>
    <dbReference type="NCBI Taxonomy" id="2733486"/>
    <lineage>
        <taxon>Bacteria</taxon>
        <taxon>Pseudomonadati</taxon>
        <taxon>Pseudomonadota</taxon>
        <taxon>Gammaproteobacteria</taxon>
        <taxon>Oceanospirillales</taxon>
        <taxon>Halomonadaceae</taxon>
        <taxon>Billgrantia</taxon>
    </lineage>
</organism>
<evidence type="ECO:0000313" key="2">
    <source>
        <dbReference type="Proteomes" id="UP001320168"/>
    </source>
</evidence>
<accession>A0ABS9A011</accession>
<comment type="caution">
    <text evidence="1">The sequence shown here is derived from an EMBL/GenBank/DDBJ whole genome shotgun (WGS) entry which is preliminary data.</text>
</comment>
<dbReference type="EMBL" id="JABFTX010000001">
    <property type="protein sequence ID" value="MCE8002149.1"/>
    <property type="molecule type" value="Genomic_DNA"/>
</dbReference>
<dbReference type="InterPro" id="IPR038666">
    <property type="entry name" value="SSP1_head-tail_sf"/>
</dbReference>
<dbReference type="Proteomes" id="UP001320168">
    <property type="component" value="Unassembled WGS sequence"/>
</dbReference>
<reference evidence="1 2" key="1">
    <citation type="journal article" date="2021" name="Front. Microbiol.">
        <title>Aerobic Denitrification and Heterotrophic Sulfur Oxidation in the Genus Halomonas Revealed by Six Novel Species Characterizations and Genome-Based Analysis.</title>
        <authorList>
            <person name="Wang L."/>
            <person name="Shao Z."/>
        </authorList>
    </citation>
    <scope>NUCLEOTIDE SEQUENCE [LARGE SCALE GENOMIC DNA]</scope>
    <source>
        <strain evidence="1 2">MCCC 1A11081</strain>
    </source>
</reference>
<dbReference type="Gene3D" id="2.40.10.270">
    <property type="entry name" value="Bacteriophage SPP1 head-tail adaptor protein"/>
    <property type="match status" value="1"/>
</dbReference>
<dbReference type="RefSeq" id="WP_234268947.1">
    <property type="nucleotide sequence ID" value="NZ_JABFTX010000001.1"/>
</dbReference>
<evidence type="ECO:0000313" key="1">
    <source>
        <dbReference type="EMBL" id="MCE8002149.1"/>
    </source>
</evidence>
<dbReference type="Pfam" id="PF05521">
    <property type="entry name" value="Phage_HCP"/>
    <property type="match status" value="1"/>
</dbReference>
<proteinExistence type="predicted"/>